<evidence type="ECO:0000256" key="1">
    <source>
        <dbReference type="ARBA" id="ARBA00022670"/>
    </source>
</evidence>
<evidence type="ECO:0000256" key="4">
    <source>
        <dbReference type="ARBA" id="ARBA00023125"/>
    </source>
</evidence>
<dbReference type="InterPro" id="IPR039418">
    <property type="entry name" value="LexA-like"/>
</dbReference>
<dbReference type="Gene3D" id="2.10.109.10">
    <property type="entry name" value="Umud Fragment, subunit A"/>
    <property type="match status" value="1"/>
</dbReference>
<accession>A0AA97I0V4</accession>
<keyword evidence="3" id="KW-0805">Transcription regulation</keyword>
<dbReference type="PANTHER" id="PTHR40661">
    <property type="match status" value="1"/>
</dbReference>
<dbReference type="InterPro" id="IPR015927">
    <property type="entry name" value="Peptidase_S24_S26A/B/C"/>
</dbReference>
<organism evidence="7 8">
    <name type="scientific">Alterisphingorhabdus coralli</name>
    <dbReference type="NCBI Taxonomy" id="3071408"/>
    <lineage>
        <taxon>Bacteria</taxon>
        <taxon>Pseudomonadati</taxon>
        <taxon>Pseudomonadota</taxon>
        <taxon>Alphaproteobacteria</taxon>
        <taxon>Sphingomonadales</taxon>
        <taxon>Sphingomonadaceae</taxon>
        <taxon>Alterisphingorhabdus (ex Yan et al. 2024)</taxon>
    </lineage>
</organism>
<dbReference type="RefSeq" id="WP_317080993.1">
    <property type="nucleotide sequence ID" value="NZ_CP136594.1"/>
</dbReference>
<evidence type="ECO:0000313" key="8">
    <source>
        <dbReference type="Proteomes" id="UP001302429"/>
    </source>
</evidence>
<dbReference type="PANTHER" id="PTHR40661:SF3">
    <property type="entry name" value="FELS-1 PROPHAGE TRANSCRIPTIONAL REGULATOR"/>
    <property type="match status" value="1"/>
</dbReference>
<dbReference type="InterPro" id="IPR019756">
    <property type="entry name" value="Pept_S26A_signal_pept_1_Ser-AS"/>
</dbReference>
<gene>
    <name evidence="7" type="ORF">RB602_12815</name>
</gene>
<dbReference type="Pfam" id="PF00717">
    <property type="entry name" value="Peptidase_S24"/>
    <property type="match status" value="1"/>
</dbReference>
<feature type="domain" description="Peptidase S24/S26A/S26B/S26C" evidence="6">
    <location>
        <begin position="102"/>
        <end position="220"/>
    </location>
</feature>
<dbReference type="Proteomes" id="UP001302429">
    <property type="component" value="Chromosome"/>
</dbReference>
<dbReference type="CDD" id="cd06529">
    <property type="entry name" value="S24_LexA-like"/>
    <property type="match status" value="1"/>
</dbReference>
<dbReference type="EMBL" id="CP136594">
    <property type="protein sequence ID" value="WOE74718.1"/>
    <property type="molecule type" value="Genomic_DNA"/>
</dbReference>
<dbReference type="KEGG" id="acoa:RB602_12815"/>
<dbReference type="GO" id="GO:0006508">
    <property type="term" value="P:proteolysis"/>
    <property type="evidence" value="ECO:0007669"/>
    <property type="project" value="UniProtKB-KW"/>
</dbReference>
<keyword evidence="4" id="KW-0238">DNA-binding</keyword>
<evidence type="ECO:0000256" key="3">
    <source>
        <dbReference type="ARBA" id="ARBA00023015"/>
    </source>
</evidence>
<evidence type="ECO:0000259" key="6">
    <source>
        <dbReference type="Pfam" id="PF00717"/>
    </source>
</evidence>
<name>A0AA97I0V4_9SPHN</name>
<dbReference type="AlphaFoldDB" id="A0AA97I0V4"/>
<keyword evidence="1" id="KW-0645">Protease</keyword>
<dbReference type="GO" id="GO:0016020">
    <property type="term" value="C:membrane"/>
    <property type="evidence" value="ECO:0007669"/>
    <property type="project" value="InterPro"/>
</dbReference>
<keyword evidence="8" id="KW-1185">Reference proteome</keyword>
<dbReference type="PROSITE" id="PS00501">
    <property type="entry name" value="SPASE_I_1"/>
    <property type="match status" value="1"/>
</dbReference>
<dbReference type="GO" id="GO:0004252">
    <property type="term" value="F:serine-type endopeptidase activity"/>
    <property type="evidence" value="ECO:0007669"/>
    <property type="project" value="InterPro"/>
</dbReference>
<dbReference type="SUPFAM" id="SSF51306">
    <property type="entry name" value="LexA/Signal peptidase"/>
    <property type="match status" value="1"/>
</dbReference>
<dbReference type="InterPro" id="IPR036286">
    <property type="entry name" value="LexA/Signal_pep-like_sf"/>
</dbReference>
<protein>
    <submittedName>
        <fullName evidence="7">S24 family peptidase</fullName>
    </submittedName>
</protein>
<sequence length="226" mass="24792">MTDNQKVRDTLARLITDRGVSYAGVSDMLGRNPAYIQQFIRRGTPSRLAERDRQLLAQFFGVSEDLLRNTDDSLPTNSAASRSAMGVRGKFLRPIPKLSIGASAGPGRMADSEHVESELAFDEDWLRRQGFANAALNMIRVEGDSMEPTLCDGDDIMVEMASGDTPRRDGVYVLRRDDALMVKRLAFQPDGSVSVLSDNPAYPSMQGLGLDSVAVVGRVVWAGRRL</sequence>
<evidence type="ECO:0000313" key="7">
    <source>
        <dbReference type="EMBL" id="WOE74718.1"/>
    </source>
</evidence>
<keyword evidence="5" id="KW-0804">Transcription</keyword>
<evidence type="ECO:0000256" key="5">
    <source>
        <dbReference type="ARBA" id="ARBA00023163"/>
    </source>
</evidence>
<keyword evidence="2" id="KW-0378">Hydrolase</keyword>
<reference evidence="7 8" key="1">
    <citation type="submission" date="2023-10" db="EMBL/GenBank/DDBJ databases">
        <title>Complete genome sequence of a Sphingomonadaceae bacterium.</title>
        <authorList>
            <person name="Yan C."/>
        </authorList>
    </citation>
    <scope>NUCLEOTIDE SEQUENCE [LARGE SCALE GENOMIC DNA]</scope>
    <source>
        <strain evidence="7 8">SCSIO 66989</strain>
    </source>
</reference>
<dbReference type="GO" id="GO:0003677">
    <property type="term" value="F:DNA binding"/>
    <property type="evidence" value="ECO:0007669"/>
    <property type="project" value="UniProtKB-KW"/>
</dbReference>
<evidence type="ECO:0000256" key="2">
    <source>
        <dbReference type="ARBA" id="ARBA00022801"/>
    </source>
</evidence>
<proteinExistence type="predicted"/>